<evidence type="ECO:0000313" key="1">
    <source>
        <dbReference type="EMBL" id="CAL5226218.1"/>
    </source>
</evidence>
<keyword evidence="2" id="KW-1185">Reference proteome</keyword>
<sequence length="175" mass="19250">MRLLTRVRATLKQEDFDTNPEGVDRLTIHIDKQLKQLNVLQLEFQCGVSIHMHLRQALDQLVLISGGSLHLVHNACRPPPKQMYLQSGAPLLPDDRAALEATGRMAGVRVVDLIEEERDGWKARRPASFQPSSLQGCFCGACLACLGRAGAPVLHAHAWSEAGFQPDLVPQCKGL</sequence>
<organism evidence="1 2">
    <name type="scientific">Coccomyxa viridis</name>
    <dbReference type="NCBI Taxonomy" id="1274662"/>
    <lineage>
        <taxon>Eukaryota</taxon>
        <taxon>Viridiplantae</taxon>
        <taxon>Chlorophyta</taxon>
        <taxon>core chlorophytes</taxon>
        <taxon>Trebouxiophyceae</taxon>
        <taxon>Trebouxiophyceae incertae sedis</taxon>
        <taxon>Coccomyxaceae</taxon>
        <taxon>Coccomyxa</taxon>
    </lineage>
</organism>
<evidence type="ECO:0000313" key="2">
    <source>
        <dbReference type="Proteomes" id="UP001497392"/>
    </source>
</evidence>
<dbReference type="Proteomes" id="UP001497392">
    <property type="component" value="Unassembled WGS sequence"/>
</dbReference>
<gene>
    <name evidence="1" type="primary">g9060</name>
    <name evidence="1" type="ORF">VP750_LOCUS8124</name>
</gene>
<reference evidence="1 2" key="1">
    <citation type="submission" date="2024-06" db="EMBL/GenBank/DDBJ databases">
        <authorList>
            <person name="Kraege A."/>
            <person name="Thomma B."/>
        </authorList>
    </citation>
    <scope>NUCLEOTIDE SEQUENCE [LARGE SCALE GENOMIC DNA]</scope>
</reference>
<comment type="caution">
    <text evidence="1">The sequence shown here is derived from an EMBL/GenBank/DDBJ whole genome shotgun (WGS) entry which is preliminary data.</text>
</comment>
<accession>A0ABP1G6D0</accession>
<name>A0ABP1G6D0_9CHLO</name>
<proteinExistence type="predicted"/>
<dbReference type="EMBL" id="CAXHTA020000016">
    <property type="protein sequence ID" value="CAL5226218.1"/>
    <property type="molecule type" value="Genomic_DNA"/>
</dbReference>
<protein>
    <submittedName>
        <fullName evidence="1">G9060 protein</fullName>
    </submittedName>
</protein>